<evidence type="ECO:0000256" key="6">
    <source>
        <dbReference type="SAM" id="MobiDB-lite"/>
    </source>
</evidence>
<dbReference type="EMBL" id="PCVO01000011">
    <property type="protein sequence ID" value="PIQ75519.1"/>
    <property type="molecule type" value="Genomic_DNA"/>
</dbReference>
<evidence type="ECO:0000256" key="3">
    <source>
        <dbReference type="ARBA" id="ARBA00023274"/>
    </source>
</evidence>
<evidence type="ECO:0000256" key="4">
    <source>
        <dbReference type="ARBA" id="ARBA00035177"/>
    </source>
</evidence>
<dbReference type="NCBIfam" id="TIGR01030">
    <property type="entry name" value="rpmH_bact"/>
    <property type="match status" value="1"/>
</dbReference>
<accession>A0A2H0KTN4</accession>
<reference evidence="7 8" key="1">
    <citation type="submission" date="2017-09" db="EMBL/GenBank/DDBJ databases">
        <title>Depth-based differentiation of microbial function through sediment-hosted aquifers and enrichment of novel symbionts in the deep terrestrial subsurface.</title>
        <authorList>
            <person name="Probst A.J."/>
            <person name="Ladd B."/>
            <person name="Jarett J.K."/>
            <person name="Geller-Mcgrath D.E."/>
            <person name="Sieber C.M."/>
            <person name="Emerson J.B."/>
            <person name="Anantharaman K."/>
            <person name="Thomas B.C."/>
            <person name="Malmstrom R."/>
            <person name="Stieglmeier M."/>
            <person name="Klingl A."/>
            <person name="Woyke T."/>
            <person name="Ryan C.M."/>
            <person name="Banfield J.F."/>
        </authorList>
    </citation>
    <scope>NUCLEOTIDE SEQUENCE [LARGE SCALE GENOMIC DNA]</scope>
    <source>
        <strain evidence="7">CG11_big_fil_rev_8_21_14_0_20_40_15</strain>
    </source>
</reference>
<sequence length="44" mass="5479">MSTTYQPKKRKRKKSHGFLKRSRTFGGRRVLRKRRNKKRYRLSV</sequence>
<dbReference type="Pfam" id="PF00468">
    <property type="entry name" value="Ribosomal_L34"/>
    <property type="match status" value="1"/>
</dbReference>
<dbReference type="GO" id="GO:0003735">
    <property type="term" value="F:structural constituent of ribosome"/>
    <property type="evidence" value="ECO:0007669"/>
    <property type="project" value="InterPro"/>
</dbReference>
<evidence type="ECO:0000313" key="7">
    <source>
        <dbReference type="EMBL" id="PIQ75519.1"/>
    </source>
</evidence>
<dbReference type="GO" id="GO:0005840">
    <property type="term" value="C:ribosome"/>
    <property type="evidence" value="ECO:0007669"/>
    <property type="project" value="UniProtKB-KW"/>
</dbReference>
<dbReference type="HAMAP" id="MF_00391">
    <property type="entry name" value="Ribosomal_bL34"/>
    <property type="match status" value="1"/>
</dbReference>
<feature type="compositionally biased region" description="Basic residues" evidence="6">
    <location>
        <begin position="7"/>
        <end position="23"/>
    </location>
</feature>
<name>A0A2H0KTN4_9BACT</name>
<evidence type="ECO:0000256" key="1">
    <source>
        <dbReference type="ARBA" id="ARBA00010111"/>
    </source>
</evidence>
<dbReference type="InterPro" id="IPR000271">
    <property type="entry name" value="Ribosomal_bL34"/>
</dbReference>
<keyword evidence="3 5" id="KW-0687">Ribonucleoprotein</keyword>
<comment type="caution">
    <text evidence="7">The sequence shown here is derived from an EMBL/GenBank/DDBJ whole genome shotgun (WGS) entry which is preliminary data.</text>
</comment>
<dbReference type="AlphaFoldDB" id="A0A2H0KTN4"/>
<dbReference type="GO" id="GO:0006412">
    <property type="term" value="P:translation"/>
    <property type="evidence" value="ECO:0007669"/>
    <property type="project" value="UniProtKB-UniRule"/>
</dbReference>
<gene>
    <name evidence="5" type="primary">rpmH</name>
    <name evidence="7" type="ORF">COV84_00750</name>
</gene>
<keyword evidence="2 5" id="KW-0689">Ribosomal protein</keyword>
<proteinExistence type="inferred from homology"/>
<feature type="region of interest" description="Disordered" evidence="6">
    <location>
        <begin position="1"/>
        <end position="44"/>
    </location>
</feature>
<organism evidence="7 8">
    <name type="scientific">Candidatus Portnoybacteria bacterium CG11_big_fil_rev_8_21_14_0_20_40_15</name>
    <dbReference type="NCBI Taxonomy" id="1974817"/>
    <lineage>
        <taxon>Bacteria</taxon>
        <taxon>Candidatus Portnoyibacteriota</taxon>
    </lineage>
</organism>
<dbReference type="Proteomes" id="UP000229317">
    <property type="component" value="Unassembled WGS sequence"/>
</dbReference>
<dbReference type="GO" id="GO:1990904">
    <property type="term" value="C:ribonucleoprotein complex"/>
    <property type="evidence" value="ECO:0007669"/>
    <property type="project" value="UniProtKB-KW"/>
</dbReference>
<dbReference type="FunFam" id="1.10.287.3980:FF:000001">
    <property type="entry name" value="Mitochondrial ribosomal protein L34"/>
    <property type="match status" value="1"/>
</dbReference>
<evidence type="ECO:0000256" key="2">
    <source>
        <dbReference type="ARBA" id="ARBA00022980"/>
    </source>
</evidence>
<evidence type="ECO:0000313" key="8">
    <source>
        <dbReference type="Proteomes" id="UP000229317"/>
    </source>
</evidence>
<comment type="similarity">
    <text evidence="1 5">Belongs to the bacterial ribosomal protein bL34 family.</text>
</comment>
<evidence type="ECO:0000256" key="5">
    <source>
        <dbReference type="HAMAP-Rule" id="MF_00391"/>
    </source>
</evidence>
<dbReference type="Gene3D" id="1.10.287.3980">
    <property type="match status" value="1"/>
</dbReference>
<feature type="compositionally biased region" description="Basic residues" evidence="6">
    <location>
        <begin position="29"/>
        <end position="44"/>
    </location>
</feature>
<protein>
    <recommendedName>
        <fullName evidence="4 5">Large ribosomal subunit protein bL34</fullName>
    </recommendedName>
</protein>